<feature type="region of interest" description="Disordered" evidence="1">
    <location>
        <begin position="1"/>
        <end position="22"/>
    </location>
</feature>
<name>A0AAW1TBK2_9CHLO</name>
<comment type="caution">
    <text evidence="2">The sequence shown here is derived from an EMBL/GenBank/DDBJ whole genome shotgun (WGS) entry which is preliminary data.</text>
</comment>
<keyword evidence="3" id="KW-1185">Reference proteome</keyword>
<protein>
    <submittedName>
        <fullName evidence="2">Uncharacterized protein</fullName>
    </submittedName>
</protein>
<reference evidence="2 3" key="1">
    <citation type="journal article" date="2024" name="Nat. Commun.">
        <title>Phylogenomics reveals the evolutionary origins of lichenization in chlorophyte algae.</title>
        <authorList>
            <person name="Puginier C."/>
            <person name="Libourel C."/>
            <person name="Otte J."/>
            <person name="Skaloud P."/>
            <person name="Haon M."/>
            <person name="Grisel S."/>
            <person name="Petersen M."/>
            <person name="Berrin J.G."/>
            <person name="Delaux P.M."/>
            <person name="Dal Grande F."/>
            <person name="Keller J."/>
        </authorList>
    </citation>
    <scope>NUCLEOTIDE SEQUENCE [LARGE SCALE GENOMIC DNA]</scope>
    <source>
        <strain evidence="2 3">SAG 2523</strain>
    </source>
</reference>
<dbReference type="AlphaFoldDB" id="A0AAW1TBK2"/>
<sequence length="372" mass="40068">MQVCLGAPGAAPRSQGITAKGAGPTASRALPCCLQCQAASCQEQPHEWTGHAGMQTPTSAPSSLAKTSGHFQPDASCWQPGASSSKSPLLRELASMRAPASTRLTALRCHNLKSLLPHPGWKVVTRCSLGVKELYEAVHNSQMDALAVVSITGKEEAVRLQDLQAIPGPMRAAIFANLFSRIHNAAALRQQPGDAADKAMLQLVGEGGILASVLLTNTLEDSYNFLHLHGKWLAPEQPAGVALEPPPPKDKLPMDASARRAAKAFWSEHQFSLESLAAERASILQEMQQADAICAAQRHLCRSHTQEMLQLLAQVSRLAEVASLQQEVLLHSVRRMGRQLLSPPAVAKLIATSWPRFPDFCQALHWIAADQL</sequence>
<accession>A0AAW1TBK2</accession>
<dbReference type="EMBL" id="JALJOV010000185">
    <property type="protein sequence ID" value="KAK9866150.1"/>
    <property type="molecule type" value="Genomic_DNA"/>
</dbReference>
<dbReference type="Proteomes" id="UP001485043">
    <property type="component" value="Unassembled WGS sequence"/>
</dbReference>
<evidence type="ECO:0000313" key="3">
    <source>
        <dbReference type="Proteomes" id="UP001485043"/>
    </source>
</evidence>
<gene>
    <name evidence="2" type="ORF">WJX84_004607</name>
</gene>
<evidence type="ECO:0000256" key="1">
    <source>
        <dbReference type="SAM" id="MobiDB-lite"/>
    </source>
</evidence>
<feature type="compositionally biased region" description="Polar residues" evidence="1">
    <location>
        <begin position="55"/>
        <end position="70"/>
    </location>
</feature>
<organism evidence="2 3">
    <name type="scientific">Apatococcus fuscideae</name>
    <dbReference type="NCBI Taxonomy" id="2026836"/>
    <lineage>
        <taxon>Eukaryota</taxon>
        <taxon>Viridiplantae</taxon>
        <taxon>Chlorophyta</taxon>
        <taxon>core chlorophytes</taxon>
        <taxon>Trebouxiophyceae</taxon>
        <taxon>Chlorellales</taxon>
        <taxon>Chlorellaceae</taxon>
        <taxon>Apatococcus</taxon>
    </lineage>
</organism>
<feature type="region of interest" description="Disordered" evidence="1">
    <location>
        <begin position="50"/>
        <end position="83"/>
    </location>
</feature>
<proteinExistence type="predicted"/>
<evidence type="ECO:0000313" key="2">
    <source>
        <dbReference type="EMBL" id="KAK9866150.1"/>
    </source>
</evidence>